<accession>A0A5S9M837</accession>
<protein>
    <submittedName>
        <fullName evidence="1">Uncharacterized protein</fullName>
    </submittedName>
</protein>
<dbReference type="InterPro" id="IPR023378">
    <property type="entry name" value="YheA/YmcA-like_dom_sf"/>
</dbReference>
<evidence type="ECO:0000313" key="1">
    <source>
        <dbReference type="EMBL" id="BBP89071.1"/>
    </source>
</evidence>
<dbReference type="Proteomes" id="UP000464658">
    <property type="component" value="Chromosome"/>
</dbReference>
<gene>
    <name evidence="1" type="ORF">BsIDN1_26890</name>
</gene>
<dbReference type="InterPro" id="IPR010368">
    <property type="entry name" value="Com_YlbF"/>
</dbReference>
<name>A0A5S9M837_BACIA</name>
<proteinExistence type="predicted"/>
<sequence>MNWRCNIYVCDNRICGAQEEANQLAAMILQSEEAEHYRNCFKRLQQDEEAQQIIAHFKK</sequence>
<dbReference type="Pfam" id="PF06133">
    <property type="entry name" value="Com_YlbF"/>
    <property type="match status" value="1"/>
</dbReference>
<dbReference type="Gene3D" id="1.20.1500.10">
    <property type="entry name" value="YheA/YmcA-like"/>
    <property type="match status" value="1"/>
</dbReference>
<organism evidence="1 2">
    <name type="scientific">Bacillus safensis</name>
    <dbReference type="NCBI Taxonomy" id="561879"/>
    <lineage>
        <taxon>Bacteria</taxon>
        <taxon>Bacillati</taxon>
        <taxon>Bacillota</taxon>
        <taxon>Bacilli</taxon>
        <taxon>Bacillales</taxon>
        <taxon>Bacillaceae</taxon>
        <taxon>Bacillus</taxon>
    </lineage>
</organism>
<dbReference type="EMBL" id="AP021906">
    <property type="protein sequence ID" value="BBP89071.1"/>
    <property type="molecule type" value="Genomic_DNA"/>
</dbReference>
<reference evidence="1 2" key="1">
    <citation type="submission" date="2019-12" db="EMBL/GenBank/DDBJ databases">
        <title>Full genome sequence of a Bacillus safensis strain isolated from commercially available natto in Indonesia.</title>
        <authorList>
            <person name="Yoshida M."/>
            <person name="Uomi M."/>
            <person name="Waturangi D."/>
            <person name="Ekaputri J.J."/>
            <person name="Setiamarga D.H.E."/>
        </authorList>
    </citation>
    <scope>NUCLEOTIDE SEQUENCE [LARGE SCALE GENOMIC DNA]</scope>
    <source>
        <strain evidence="1 2">IDN1</strain>
    </source>
</reference>
<evidence type="ECO:0000313" key="2">
    <source>
        <dbReference type="Proteomes" id="UP000464658"/>
    </source>
</evidence>
<dbReference type="SUPFAM" id="SSF158622">
    <property type="entry name" value="YheA/YmcA-like"/>
    <property type="match status" value="1"/>
</dbReference>
<dbReference type="AlphaFoldDB" id="A0A5S9M837"/>